<dbReference type="BioCyc" id="DPIE1322246:BN4_RS16800-MONOMER"/>
<dbReference type="SUPFAM" id="SSF55729">
    <property type="entry name" value="Acyl-CoA N-acyltransferases (Nat)"/>
    <property type="match status" value="1"/>
</dbReference>
<dbReference type="OrthoDB" id="9800962at2"/>
<dbReference type="PATRIC" id="fig|879567.3.peg.3611"/>
<dbReference type="HOGENOM" id="CLU_061829_2_1_7"/>
<reference evidence="5" key="2">
    <citation type="journal article" date="2013" name="Stand. Genomic Sci.">
        <title>Complete genome sequence of Desulfocapsa sulfexigens, a marine deltaproteobacterium specialized in disproportionating inorganic sulfur compounds.</title>
        <authorList>
            <person name="Finster K.W."/>
            <person name="Kjeldsen K.U."/>
            <person name="Kube M."/>
            <person name="Reinhardt R."/>
            <person name="Mussmann M."/>
            <person name="Amann R."/>
            <person name="Schreiber L."/>
        </authorList>
    </citation>
    <scope>NUCLEOTIDE SEQUENCE [LARGE SCALE GENOMIC DNA]</scope>
    <source>
        <strain evidence="5">DSM 10523 / SB164P1</strain>
    </source>
</reference>
<organism evidence="4 5">
    <name type="scientific">Pseudodesulfovibrio piezophilus (strain DSM 21447 / JCM 15486 / C1TLV30)</name>
    <name type="common">Desulfovibrio piezophilus</name>
    <dbReference type="NCBI Taxonomy" id="1322246"/>
    <lineage>
        <taxon>Bacteria</taxon>
        <taxon>Pseudomonadati</taxon>
        <taxon>Thermodesulfobacteriota</taxon>
        <taxon>Desulfovibrionia</taxon>
        <taxon>Desulfovibrionales</taxon>
        <taxon>Desulfovibrionaceae</taxon>
    </lineage>
</organism>
<dbReference type="eggNOG" id="COG0456">
    <property type="taxonomic scope" value="Bacteria"/>
</dbReference>
<keyword evidence="1 4" id="KW-0808">Transferase</keyword>
<evidence type="ECO:0000256" key="2">
    <source>
        <dbReference type="ARBA" id="ARBA00023315"/>
    </source>
</evidence>
<evidence type="ECO:0000259" key="3">
    <source>
        <dbReference type="PROSITE" id="PS51186"/>
    </source>
</evidence>
<dbReference type="Proteomes" id="UP000011724">
    <property type="component" value="Chromosome"/>
</dbReference>
<keyword evidence="2" id="KW-0012">Acyltransferase</keyword>
<name>M1WUD0_PSEP2</name>
<dbReference type="InterPro" id="IPR000182">
    <property type="entry name" value="GNAT_dom"/>
</dbReference>
<dbReference type="PANTHER" id="PTHR10908">
    <property type="entry name" value="SEROTONIN N-ACETYLTRANSFERASE"/>
    <property type="match status" value="1"/>
</dbReference>
<dbReference type="EMBL" id="FO203427">
    <property type="protein sequence ID" value="CCH50572.1"/>
    <property type="molecule type" value="Genomic_DNA"/>
</dbReference>
<sequence length="163" mass="17790">MSEFTVRMVEPDDLTACHTIESQSFPPCEAALTTSLEARITTYPEGFFVAECAGKVIGQINSGSTSKDDISDEEFKQLIGHDPEGCNIVIFSLSVLPKYRKRGIGSLLLASFIAQAKELGKSKVLLLCKEALIAYYVRHGFKDAGLSASTHGGVKWHEMTMTL</sequence>
<gene>
    <name evidence="4" type="ordered locus">BN4_20510</name>
</gene>
<dbReference type="Gene3D" id="3.40.630.30">
    <property type="match status" value="1"/>
</dbReference>
<dbReference type="KEGG" id="dpi:BN4_20510"/>
<dbReference type="STRING" id="1322246.BN4_20510"/>
<dbReference type="CDD" id="cd04301">
    <property type="entry name" value="NAT_SF"/>
    <property type="match status" value="1"/>
</dbReference>
<evidence type="ECO:0000313" key="5">
    <source>
        <dbReference type="Proteomes" id="UP000011724"/>
    </source>
</evidence>
<dbReference type="AlphaFoldDB" id="M1WUD0"/>
<feature type="domain" description="N-acetyltransferase" evidence="3">
    <location>
        <begin position="4"/>
        <end position="163"/>
    </location>
</feature>
<dbReference type="RefSeq" id="WP_015416614.1">
    <property type="nucleotide sequence ID" value="NC_020409.1"/>
</dbReference>
<reference evidence="4 5" key="1">
    <citation type="journal article" date="2013" name="PLoS ONE">
        <title>The first genomic and proteomic characterization of a deep-sea sulfate reducer: insights into the piezophilic lifestyle of Desulfovibrio piezophilus.</title>
        <authorList>
            <person name="Pradel N."/>
            <person name="Ji B."/>
            <person name="Gimenez G."/>
            <person name="Talla E."/>
            <person name="Lenoble P."/>
            <person name="Garel M."/>
            <person name="Tamburini C."/>
            <person name="Fourquet P."/>
            <person name="Lebrun R."/>
            <person name="Bertin P."/>
            <person name="Denis Y."/>
            <person name="Pophillat M."/>
            <person name="Barbe V."/>
            <person name="Ollivier B."/>
            <person name="Dolla A."/>
        </authorList>
    </citation>
    <scope>NUCLEOTIDE SEQUENCE [LARGE SCALE GENOMIC DNA]</scope>
    <source>
        <strain evidence="5">DSM 10523 / SB164P1</strain>
    </source>
</reference>
<protein>
    <submittedName>
        <fullName evidence="4">GCN5-related N-acetyltransferase</fullName>
    </submittedName>
</protein>
<dbReference type="PROSITE" id="PS51186">
    <property type="entry name" value="GNAT"/>
    <property type="match status" value="1"/>
</dbReference>
<dbReference type="PANTHER" id="PTHR10908:SF0">
    <property type="entry name" value="SEROTONIN N-ACETYLTRANSFERASE"/>
    <property type="match status" value="1"/>
</dbReference>
<evidence type="ECO:0000313" key="4">
    <source>
        <dbReference type="EMBL" id="CCH50572.1"/>
    </source>
</evidence>
<dbReference type="GO" id="GO:0008080">
    <property type="term" value="F:N-acetyltransferase activity"/>
    <property type="evidence" value="ECO:0007669"/>
    <property type="project" value="UniProtKB-ARBA"/>
</dbReference>
<evidence type="ECO:0000256" key="1">
    <source>
        <dbReference type="ARBA" id="ARBA00022679"/>
    </source>
</evidence>
<dbReference type="InterPro" id="IPR051635">
    <property type="entry name" value="SNAT-like"/>
</dbReference>
<dbReference type="Pfam" id="PF00583">
    <property type="entry name" value="Acetyltransf_1"/>
    <property type="match status" value="1"/>
</dbReference>
<accession>M1WUD0</accession>
<proteinExistence type="predicted"/>
<dbReference type="InterPro" id="IPR016181">
    <property type="entry name" value="Acyl_CoA_acyltransferase"/>
</dbReference>
<keyword evidence="5" id="KW-1185">Reference proteome</keyword>